<evidence type="ECO:0000313" key="3">
    <source>
        <dbReference type="Proteomes" id="UP000054279"/>
    </source>
</evidence>
<keyword evidence="1" id="KW-0175">Coiled coil</keyword>
<keyword evidence="3" id="KW-1185">Reference proteome</keyword>
<dbReference type="Proteomes" id="UP000054279">
    <property type="component" value="Unassembled WGS sequence"/>
</dbReference>
<protein>
    <submittedName>
        <fullName evidence="2">Uncharacterized protein</fullName>
    </submittedName>
</protein>
<gene>
    <name evidence="2" type="ORF">M422DRAFT_255911</name>
</gene>
<accession>A0A0C9VI14</accession>
<sequence>MPHLEIEDLKGEFINSDKDAMKGLANLKKLESKEEDSVLKNIMSPCCSSCKKDIAPGEMFICQEIHCKDYYQCPTCKDALCGDVVHPPQPSKAYYKIKHINDFFDSDSLKEENTSEGSDLGDSGTASLEKEIVEMKGRIGSLEDTVKDVRDRMESLEGTMQDVKSLLGDILEEIRKERH</sequence>
<feature type="coiled-coil region" evidence="1">
    <location>
        <begin position="139"/>
        <end position="166"/>
    </location>
</feature>
<dbReference type="EMBL" id="KN837139">
    <property type="protein sequence ID" value="KIJ41067.1"/>
    <property type="molecule type" value="Genomic_DNA"/>
</dbReference>
<dbReference type="AlphaFoldDB" id="A0A0C9VI14"/>
<reference evidence="2 3" key="1">
    <citation type="submission" date="2014-06" db="EMBL/GenBank/DDBJ databases">
        <title>Evolutionary Origins and Diversification of the Mycorrhizal Mutualists.</title>
        <authorList>
            <consortium name="DOE Joint Genome Institute"/>
            <consortium name="Mycorrhizal Genomics Consortium"/>
            <person name="Kohler A."/>
            <person name="Kuo A."/>
            <person name="Nagy L.G."/>
            <person name="Floudas D."/>
            <person name="Copeland A."/>
            <person name="Barry K.W."/>
            <person name="Cichocki N."/>
            <person name="Veneault-Fourrey C."/>
            <person name="LaButti K."/>
            <person name="Lindquist E.A."/>
            <person name="Lipzen A."/>
            <person name="Lundell T."/>
            <person name="Morin E."/>
            <person name="Murat C."/>
            <person name="Riley R."/>
            <person name="Ohm R."/>
            <person name="Sun H."/>
            <person name="Tunlid A."/>
            <person name="Henrissat B."/>
            <person name="Grigoriev I.V."/>
            <person name="Hibbett D.S."/>
            <person name="Martin F."/>
        </authorList>
    </citation>
    <scope>NUCLEOTIDE SEQUENCE [LARGE SCALE GENOMIC DNA]</scope>
    <source>
        <strain evidence="2 3">SS14</strain>
    </source>
</reference>
<dbReference type="HOGENOM" id="CLU_1504383_0_0_1"/>
<name>A0A0C9VI14_SPHS4</name>
<evidence type="ECO:0000313" key="2">
    <source>
        <dbReference type="EMBL" id="KIJ41067.1"/>
    </source>
</evidence>
<proteinExistence type="predicted"/>
<evidence type="ECO:0000256" key="1">
    <source>
        <dbReference type="SAM" id="Coils"/>
    </source>
</evidence>
<organism evidence="2 3">
    <name type="scientific">Sphaerobolus stellatus (strain SS14)</name>
    <dbReference type="NCBI Taxonomy" id="990650"/>
    <lineage>
        <taxon>Eukaryota</taxon>
        <taxon>Fungi</taxon>
        <taxon>Dikarya</taxon>
        <taxon>Basidiomycota</taxon>
        <taxon>Agaricomycotina</taxon>
        <taxon>Agaricomycetes</taxon>
        <taxon>Phallomycetidae</taxon>
        <taxon>Geastrales</taxon>
        <taxon>Sphaerobolaceae</taxon>
        <taxon>Sphaerobolus</taxon>
    </lineage>
</organism>